<keyword evidence="2" id="KW-1185">Reference proteome</keyword>
<dbReference type="Proteomes" id="UP000050517">
    <property type="component" value="Unassembled WGS sequence"/>
</dbReference>
<dbReference type="OrthoDB" id="4426448at2"/>
<reference evidence="1 2" key="1">
    <citation type="submission" date="2015-10" db="EMBL/GenBank/DDBJ databases">
        <title>Corynebacteirum lowii and Corynebacterium oculi species nova, derived from human clinical disease and and emended description of Corynebacterium mastiditis.</title>
        <authorList>
            <person name="Bernard K."/>
            <person name="Pacheco A.L."/>
            <person name="Mcdougall C."/>
            <person name="Burtx T."/>
            <person name="Weibe D."/>
            <person name="Tyler S."/>
            <person name="Olson A.B."/>
            <person name="Cnockaert M."/>
            <person name="Eguchi H."/>
            <person name="Kuwahara T."/>
            <person name="Nakayama-Imaohji H."/>
            <person name="Boudewijins M."/>
            <person name="Van Hoecke F."/>
            <person name="Bernier A.-M."/>
            <person name="Vandamme P."/>
        </authorList>
    </citation>
    <scope>NUCLEOTIDE SEQUENCE [LARGE SCALE GENOMIC DNA]</scope>
    <source>
        <strain evidence="1 2">NML 130210</strain>
    </source>
</reference>
<dbReference type="RefSeq" id="WP_055123271.1">
    <property type="nucleotide sequence ID" value="NZ_LKST01000004.1"/>
</dbReference>
<gene>
    <name evidence="1" type="ORF">Cocul_02213</name>
</gene>
<comment type="caution">
    <text evidence="1">The sequence shown here is derived from an EMBL/GenBank/DDBJ whole genome shotgun (WGS) entry which is preliminary data.</text>
</comment>
<dbReference type="EMBL" id="LKST01000004">
    <property type="protein sequence ID" value="KQB83239.1"/>
    <property type="molecule type" value="Genomic_DNA"/>
</dbReference>
<name>A0A0Q0TWI9_9CORY</name>
<sequence>MNRSETEYWLDDFMPAKLSVHPAGGVHIGVAEFGGQAIACTTNFARVDTGLQVDGESTPTDVRSELFTVIDGSVVPAVRVLGNAVDVLRKNASVLPAEPGTMLPDLAHRSGVLVDQFGFDSGITILHGLLVPPFMWGGPVPQFTEEAGDVHGEGVTPGAGRLTVMLQLIMLTDEERERVMREGMSRFLSEVQAEQIPVHNWRR</sequence>
<evidence type="ECO:0008006" key="3">
    <source>
        <dbReference type="Google" id="ProtNLM"/>
    </source>
</evidence>
<evidence type="ECO:0000313" key="1">
    <source>
        <dbReference type="EMBL" id="KQB83239.1"/>
    </source>
</evidence>
<accession>A0A0Q0TWI9</accession>
<dbReference type="AlphaFoldDB" id="A0A0Q0TWI9"/>
<protein>
    <recommendedName>
        <fullName evidence="3">Suppressor of fused protein (SUFU)</fullName>
    </recommendedName>
</protein>
<dbReference type="STRING" id="1544416.Cocul_02213"/>
<organism evidence="1 2">
    <name type="scientific">Corynebacterium oculi</name>
    <dbReference type="NCBI Taxonomy" id="1544416"/>
    <lineage>
        <taxon>Bacteria</taxon>
        <taxon>Bacillati</taxon>
        <taxon>Actinomycetota</taxon>
        <taxon>Actinomycetes</taxon>
        <taxon>Mycobacteriales</taxon>
        <taxon>Corynebacteriaceae</taxon>
        <taxon>Corynebacterium</taxon>
    </lineage>
</organism>
<evidence type="ECO:0000313" key="2">
    <source>
        <dbReference type="Proteomes" id="UP000050517"/>
    </source>
</evidence>
<proteinExistence type="predicted"/>
<dbReference type="PATRIC" id="fig|1544416.3.peg.2209"/>